<evidence type="ECO:0000313" key="2">
    <source>
        <dbReference type="Proteomes" id="UP000308836"/>
    </source>
</evidence>
<reference evidence="1" key="1">
    <citation type="submission" date="2019-04" db="EMBL/GenBank/DDBJ databases">
        <title>Microbes associate with the intestines of laboratory mice.</title>
        <authorList>
            <person name="Navarre W."/>
            <person name="Wong E."/>
            <person name="Huang K."/>
            <person name="Tropini C."/>
            <person name="Ng K."/>
            <person name="Yu B."/>
        </authorList>
    </citation>
    <scope>NUCLEOTIDE SEQUENCE</scope>
    <source>
        <strain evidence="1">NM09_H32</strain>
    </source>
</reference>
<dbReference type="Proteomes" id="UP000308836">
    <property type="component" value="Unassembled WGS sequence"/>
</dbReference>
<comment type="caution">
    <text evidence="1">The sequence shown here is derived from an EMBL/GenBank/DDBJ whole genome shotgun (WGS) entry which is preliminary data.</text>
</comment>
<name>A0AC61R5U9_9FIRM</name>
<protein>
    <submittedName>
        <fullName evidence="1">Transporter accessory protein</fullName>
    </submittedName>
</protein>
<accession>A0AC61R5U9</accession>
<keyword evidence="2" id="KW-1185">Reference proteome</keyword>
<organism evidence="1 2">
    <name type="scientific">Dubosiella muris</name>
    <dbReference type="NCBI Taxonomy" id="3038133"/>
    <lineage>
        <taxon>Bacteria</taxon>
        <taxon>Bacillati</taxon>
        <taxon>Bacillota</taxon>
        <taxon>Erysipelotrichia</taxon>
        <taxon>Erysipelotrichales</taxon>
        <taxon>Erysipelotrichaceae</taxon>
        <taxon>Dubosiella</taxon>
    </lineage>
</organism>
<evidence type="ECO:0000313" key="1">
    <source>
        <dbReference type="EMBL" id="TGY65158.1"/>
    </source>
</evidence>
<sequence length="176" mass="19499">MAGWMGLMLAGCQPAQAPQGACDSDKACAVDAPQAESGLSDPQPFERALTFFENGESGVLYFGFADCPWCQEAVPVLKEETEKARRSVVFIQTRDENRELEYTDEQKARITPYIEEYMSENDEGELTLFVPCVLVVENGTVVSGHVGTVDGHDAHERTMTDAEKEQLHQTYAAMLR</sequence>
<proteinExistence type="predicted"/>
<dbReference type="EMBL" id="SRYG01000022">
    <property type="protein sequence ID" value="TGY65158.1"/>
    <property type="molecule type" value="Genomic_DNA"/>
</dbReference>
<gene>
    <name evidence="1" type="ORF">E5336_10210</name>
</gene>